<feature type="region of interest" description="Disordered" evidence="1">
    <location>
        <begin position="57"/>
        <end position="85"/>
    </location>
</feature>
<evidence type="ECO:0000256" key="1">
    <source>
        <dbReference type="SAM" id="MobiDB-lite"/>
    </source>
</evidence>
<proteinExistence type="predicted"/>
<evidence type="ECO:0000313" key="3">
    <source>
        <dbReference type="Proteomes" id="UP000324222"/>
    </source>
</evidence>
<dbReference type="Proteomes" id="UP000324222">
    <property type="component" value="Unassembled WGS sequence"/>
</dbReference>
<accession>A0A5B7GPH6</accession>
<protein>
    <submittedName>
        <fullName evidence="2">Uncharacterized protein</fullName>
    </submittedName>
</protein>
<organism evidence="2 3">
    <name type="scientific">Portunus trituberculatus</name>
    <name type="common">Swimming crab</name>
    <name type="synonym">Neptunus trituberculatus</name>
    <dbReference type="NCBI Taxonomy" id="210409"/>
    <lineage>
        <taxon>Eukaryota</taxon>
        <taxon>Metazoa</taxon>
        <taxon>Ecdysozoa</taxon>
        <taxon>Arthropoda</taxon>
        <taxon>Crustacea</taxon>
        <taxon>Multicrustacea</taxon>
        <taxon>Malacostraca</taxon>
        <taxon>Eumalacostraca</taxon>
        <taxon>Eucarida</taxon>
        <taxon>Decapoda</taxon>
        <taxon>Pleocyemata</taxon>
        <taxon>Brachyura</taxon>
        <taxon>Eubrachyura</taxon>
        <taxon>Portunoidea</taxon>
        <taxon>Portunidae</taxon>
        <taxon>Portuninae</taxon>
        <taxon>Portunus</taxon>
    </lineage>
</organism>
<dbReference type="AlphaFoldDB" id="A0A5B7GPH6"/>
<evidence type="ECO:0000313" key="2">
    <source>
        <dbReference type="EMBL" id="MPC58918.1"/>
    </source>
</evidence>
<reference evidence="2 3" key="1">
    <citation type="submission" date="2019-05" db="EMBL/GenBank/DDBJ databases">
        <title>Another draft genome of Portunus trituberculatus and its Hox gene families provides insights of decapod evolution.</title>
        <authorList>
            <person name="Jeong J.-H."/>
            <person name="Song I."/>
            <person name="Kim S."/>
            <person name="Choi T."/>
            <person name="Kim D."/>
            <person name="Ryu S."/>
            <person name="Kim W."/>
        </authorList>
    </citation>
    <scope>NUCLEOTIDE SEQUENCE [LARGE SCALE GENOMIC DNA]</scope>
    <source>
        <tissue evidence="2">Muscle</tissue>
    </source>
</reference>
<comment type="caution">
    <text evidence="2">The sequence shown here is derived from an EMBL/GenBank/DDBJ whole genome shotgun (WGS) entry which is preliminary data.</text>
</comment>
<keyword evidence="3" id="KW-1185">Reference proteome</keyword>
<sequence>MMPVIVWSYVAWQRQYRGFHPKVPSPPALGKNNGYELTFDESASGVCQATANGSWSRLMDAPPPAHSSRATHVLQLSHRARERTS</sequence>
<dbReference type="EMBL" id="VSRR010016105">
    <property type="protein sequence ID" value="MPC58918.1"/>
    <property type="molecule type" value="Genomic_DNA"/>
</dbReference>
<name>A0A5B7GPH6_PORTR</name>
<gene>
    <name evidence="2" type="ORF">E2C01_052929</name>
</gene>